<gene>
    <name evidence="2" type="ORF">METZ01_LOCUS243856</name>
</gene>
<keyword evidence="1" id="KW-0812">Transmembrane</keyword>
<accession>A0A382HV62</accession>
<feature type="transmembrane region" description="Helical" evidence="1">
    <location>
        <begin position="20"/>
        <end position="41"/>
    </location>
</feature>
<feature type="non-terminal residue" evidence="2">
    <location>
        <position position="42"/>
    </location>
</feature>
<name>A0A382HV62_9ZZZZ</name>
<dbReference type="EMBL" id="UINC01063402">
    <property type="protein sequence ID" value="SVB91002.1"/>
    <property type="molecule type" value="Genomic_DNA"/>
</dbReference>
<keyword evidence="1" id="KW-0472">Membrane</keyword>
<reference evidence="2" key="1">
    <citation type="submission" date="2018-05" db="EMBL/GenBank/DDBJ databases">
        <authorList>
            <person name="Lanie J.A."/>
            <person name="Ng W.-L."/>
            <person name="Kazmierczak K.M."/>
            <person name="Andrzejewski T.M."/>
            <person name="Davidsen T.M."/>
            <person name="Wayne K.J."/>
            <person name="Tettelin H."/>
            <person name="Glass J.I."/>
            <person name="Rusch D."/>
            <person name="Podicherti R."/>
            <person name="Tsui H.-C.T."/>
            <person name="Winkler M.E."/>
        </authorList>
    </citation>
    <scope>NUCLEOTIDE SEQUENCE</scope>
</reference>
<proteinExistence type="predicted"/>
<keyword evidence="1" id="KW-1133">Transmembrane helix</keyword>
<evidence type="ECO:0000256" key="1">
    <source>
        <dbReference type="SAM" id="Phobius"/>
    </source>
</evidence>
<protein>
    <submittedName>
        <fullName evidence="2">Uncharacterized protein</fullName>
    </submittedName>
</protein>
<evidence type="ECO:0000313" key="2">
    <source>
        <dbReference type="EMBL" id="SVB91002.1"/>
    </source>
</evidence>
<sequence length="42" mass="4963">MLSILLHSIWPYQIFKSVLFRSGMAFLTVYLVIVVLMPWVIH</sequence>
<dbReference type="AlphaFoldDB" id="A0A382HV62"/>
<organism evidence="2">
    <name type="scientific">marine metagenome</name>
    <dbReference type="NCBI Taxonomy" id="408172"/>
    <lineage>
        <taxon>unclassified sequences</taxon>
        <taxon>metagenomes</taxon>
        <taxon>ecological metagenomes</taxon>
    </lineage>
</organism>